<feature type="active site" description="Nucleophile" evidence="1">
    <location>
        <position position="103"/>
    </location>
</feature>
<evidence type="ECO:0000259" key="2">
    <source>
        <dbReference type="Pfam" id="PF02057"/>
    </source>
</evidence>
<evidence type="ECO:0000313" key="4">
    <source>
        <dbReference type="Proteomes" id="UP001165122"/>
    </source>
</evidence>
<dbReference type="InterPro" id="IPR049161">
    <property type="entry name" value="GH59_cat"/>
</dbReference>
<gene>
    <name evidence="3" type="ORF">TrLO_g4996</name>
</gene>
<dbReference type="PANTHER" id="PTHR15172">
    <property type="entry name" value="GALACTOCEREBROSIDASE"/>
    <property type="match status" value="1"/>
</dbReference>
<dbReference type="SUPFAM" id="SSF51445">
    <property type="entry name" value="(Trans)glycosidases"/>
    <property type="match status" value="1"/>
</dbReference>
<protein>
    <recommendedName>
        <fullName evidence="2">Glycosyl hydrolase family 59 catalytic domain-containing protein</fullName>
    </recommendedName>
</protein>
<name>A0A9W7E8Z2_9STRA</name>
<reference evidence="4" key="1">
    <citation type="journal article" date="2023" name="Commun. Biol.">
        <title>Genome analysis of Parmales, the sister group of diatoms, reveals the evolutionary specialization of diatoms from phago-mixotrophs to photoautotrophs.</title>
        <authorList>
            <person name="Ban H."/>
            <person name="Sato S."/>
            <person name="Yoshikawa S."/>
            <person name="Yamada K."/>
            <person name="Nakamura Y."/>
            <person name="Ichinomiya M."/>
            <person name="Sato N."/>
            <person name="Blanc-Mathieu R."/>
            <person name="Endo H."/>
            <person name="Kuwata A."/>
            <person name="Ogata H."/>
        </authorList>
    </citation>
    <scope>NUCLEOTIDE SEQUENCE [LARGE SCALE GENOMIC DNA]</scope>
    <source>
        <strain evidence="4">NIES 3700</strain>
    </source>
</reference>
<dbReference type="GO" id="GO:0005764">
    <property type="term" value="C:lysosome"/>
    <property type="evidence" value="ECO:0007669"/>
    <property type="project" value="TreeGrafter"/>
</dbReference>
<dbReference type="GO" id="GO:0006683">
    <property type="term" value="P:galactosylceramide catabolic process"/>
    <property type="evidence" value="ECO:0007669"/>
    <property type="project" value="InterPro"/>
</dbReference>
<dbReference type="EMBL" id="BRXW01000610">
    <property type="protein sequence ID" value="GMH69858.1"/>
    <property type="molecule type" value="Genomic_DNA"/>
</dbReference>
<evidence type="ECO:0000313" key="3">
    <source>
        <dbReference type="EMBL" id="GMH69858.1"/>
    </source>
</evidence>
<feature type="active site" description="Proton donor/acceptor" evidence="1">
    <location>
        <position position="26"/>
    </location>
</feature>
<dbReference type="PANTHER" id="PTHR15172:SF1">
    <property type="entry name" value="GALACTOCEREBROSIDASE"/>
    <property type="match status" value="1"/>
</dbReference>
<dbReference type="AlphaFoldDB" id="A0A9W7E8Z2"/>
<keyword evidence="4" id="KW-1185">Reference proteome</keyword>
<dbReference type="InterPro" id="IPR001286">
    <property type="entry name" value="Glyco_hydro_59"/>
</dbReference>
<dbReference type="GO" id="GO:0004336">
    <property type="term" value="F:galactosylceramidase activity"/>
    <property type="evidence" value="ECO:0007669"/>
    <property type="project" value="InterPro"/>
</dbReference>
<proteinExistence type="predicted"/>
<dbReference type="Pfam" id="PF02057">
    <property type="entry name" value="Glyco_hydro_59"/>
    <property type="match status" value="1"/>
</dbReference>
<dbReference type="InterPro" id="IPR017853">
    <property type="entry name" value="GH"/>
</dbReference>
<feature type="domain" description="Glycosyl hydrolase family 59 catalytic" evidence="2">
    <location>
        <begin position="7"/>
        <end position="116"/>
    </location>
</feature>
<dbReference type="GO" id="GO:0016020">
    <property type="term" value="C:membrane"/>
    <property type="evidence" value="ECO:0007669"/>
    <property type="project" value="GOC"/>
</dbReference>
<sequence>MIKRWGLGEAKSEFGLTFDFIGLWNERPVTSEYTGWLKEALKEAGLDPLIVGGDNFASRTVSDLEDFYSLPNADLVDVVGIHYPCSQPSDGATVLNKTLWASEDWSTEATTEGASC</sequence>
<dbReference type="PRINTS" id="PR00850">
    <property type="entry name" value="GLHYDRLASE59"/>
</dbReference>
<organism evidence="3 4">
    <name type="scientific">Triparma laevis f. longispina</name>
    <dbReference type="NCBI Taxonomy" id="1714387"/>
    <lineage>
        <taxon>Eukaryota</taxon>
        <taxon>Sar</taxon>
        <taxon>Stramenopiles</taxon>
        <taxon>Ochrophyta</taxon>
        <taxon>Bolidophyceae</taxon>
        <taxon>Parmales</taxon>
        <taxon>Triparmaceae</taxon>
        <taxon>Triparma</taxon>
    </lineage>
</organism>
<accession>A0A9W7E8Z2</accession>
<dbReference type="Gene3D" id="3.20.20.80">
    <property type="entry name" value="Glycosidases"/>
    <property type="match status" value="1"/>
</dbReference>
<dbReference type="Proteomes" id="UP001165122">
    <property type="component" value="Unassembled WGS sequence"/>
</dbReference>
<evidence type="ECO:0000256" key="1">
    <source>
        <dbReference type="PIRSR" id="PIRSR601286-50"/>
    </source>
</evidence>
<comment type="caution">
    <text evidence="3">The sequence shown here is derived from an EMBL/GenBank/DDBJ whole genome shotgun (WGS) entry which is preliminary data.</text>
</comment>